<dbReference type="EMBL" id="CP003229">
    <property type="protein sequence ID" value="AEW98359.1"/>
    <property type="molecule type" value="Genomic_DNA"/>
</dbReference>
<gene>
    <name evidence="2" type="ordered locus">SCATT_p01660</name>
</gene>
<evidence type="ECO:0000313" key="3">
    <source>
        <dbReference type="Proteomes" id="UP000007842"/>
    </source>
</evidence>
<dbReference type="InterPro" id="IPR036412">
    <property type="entry name" value="HAD-like_sf"/>
</dbReference>
<evidence type="ECO:0000259" key="1">
    <source>
        <dbReference type="Pfam" id="PF25109"/>
    </source>
</evidence>
<keyword evidence="2" id="KW-0614">Plasmid</keyword>
<dbReference type="KEGG" id="scy:SCATT_p01660"/>
<sequence length="142" mass="16256">MIFDMDGTLCDVRRIRHLIDGPGSFHAFHTASVDCPPHAWVVDAARAHHAAGRAVLVVTARSARYRHHTAWWLALHGVPSEAMWMRGRQDHRPDYAVKRDILASIRRRYRPVMAYDDNPEVIRLWREEGIGVEVVPGWDTTA</sequence>
<organism evidence="2 3">
    <name type="scientific">Streptantibioticus cattleyicolor (strain ATCC 35852 / DSM 46488 / JCM 4925 / NBRC 14057 / NRRL 8057)</name>
    <name type="common">Streptomyces cattleya</name>
    <dbReference type="NCBI Taxonomy" id="1003195"/>
    <lineage>
        <taxon>Bacteria</taxon>
        <taxon>Bacillati</taxon>
        <taxon>Actinomycetota</taxon>
        <taxon>Actinomycetes</taxon>
        <taxon>Kitasatosporales</taxon>
        <taxon>Streptomycetaceae</taxon>
        <taxon>Streptantibioticus</taxon>
    </lineage>
</organism>
<dbReference type="PATRIC" id="fig|1003195.29.peg.5966"/>
<dbReference type="AlphaFoldDB" id="G8XEH7"/>
<dbReference type="Gene3D" id="3.40.50.1000">
    <property type="entry name" value="HAD superfamily/HAD-like"/>
    <property type="match status" value="1"/>
</dbReference>
<dbReference type="HOGENOM" id="CLU_106230_1_0_11"/>
<keyword evidence="3" id="KW-1185">Reference proteome</keyword>
<dbReference type="Pfam" id="PF25109">
    <property type="entry name" value="HAD_PNKP"/>
    <property type="match status" value="1"/>
</dbReference>
<dbReference type="InterPro" id="IPR056782">
    <property type="entry name" value="HAD_PNKP"/>
</dbReference>
<dbReference type="SUPFAM" id="SSF56784">
    <property type="entry name" value="HAD-like"/>
    <property type="match status" value="1"/>
</dbReference>
<geneLocation type="plasmid" evidence="2 3">
    <name>pSCATT</name>
</geneLocation>
<accession>G8XEH7</accession>
<proteinExistence type="predicted"/>
<dbReference type="InterPro" id="IPR023214">
    <property type="entry name" value="HAD_sf"/>
</dbReference>
<evidence type="ECO:0000313" key="2">
    <source>
        <dbReference type="EMBL" id="AEW98359.1"/>
    </source>
</evidence>
<reference evidence="3" key="1">
    <citation type="submission" date="2011-12" db="EMBL/GenBank/DDBJ databases">
        <title>Complete genome sequence of Streptomyces cattleya strain DSM 46488.</title>
        <authorList>
            <person name="Ou H.-Y."/>
            <person name="Li P."/>
            <person name="Zhao C."/>
            <person name="O'Hagan D."/>
            <person name="Deng Z."/>
        </authorList>
    </citation>
    <scope>NUCLEOTIDE SEQUENCE [LARGE SCALE GENOMIC DNA]</scope>
    <source>
        <strain evidence="3">ATCC 35852 / DSM 46488 / JCM 4925 / NBRC 14057 / NRRL 8057</strain>
        <plasmid evidence="3">Plasmid pSCATT</plasmid>
    </source>
</reference>
<feature type="domain" description="Polynucleotide kinase PNKP phosphatase" evidence="1">
    <location>
        <begin position="1"/>
        <end position="132"/>
    </location>
</feature>
<name>G8XEH7_STREN</name>
<protein>
    <recommendedName>
        <fullName evidence="1">Polynucleotide kinase PNKP phosphatase domain-containing protein</fullName>
    </recommendedName>
</protein>
<dbReference type="Proteomes" id="UP000007842">
    <property type="component" value="Plasmid pSCATT"/>
</dbReference>